<dbReference type="AlphaFoldDB" id="A0A2V1GYM5"/>
<protein>
    <recommendedName>
        <fullName evidence="1">Protein NO VEIN C-terminal domain-containing protein</fullName>
    </recommendedName>
</protein>
<dbReference type="InterPro" id="IPR024975">
    <property type="entry name" value="NOV_C"/>
</dbReference>
<sequence>MAKAPGWTDDEVEALIESYLEMLKLDLPSLPYSKAEYRRQLMPKLNGRSHSSIEYKYQNLSAVLDELGLPRIDGYQPAKNYQKRLKVIVENYLHHSGDSFFRELRKIADLETPVAKLAHWQSVLVDAPNLNELPLGKVHQHVRKPIKIDYFKRELLNRSLGLAGEKFVVEFERQRLISLGLADLSAEIEHTSQAEGDGTGFDICSFDEQGREHFIEVKTTRGSQNAPFFISPNEIAFSNEYPDQFSIYRVFSYSRQPRLFRMPGEVARNFDIKPSMFMANIKKVF</sequence>
<organism evidence="2 3">
    <name type="scientific">Pelagibaculum spongiae</name>
    <dbReference type="NCBI Taxonomy" id="2080658"/>
    <lineage>
        <taxon>Bacteria</taxon>
        <taxon>Pseudomonadati</taxon>
        <taxon>Pseudomonadota</taxon>
        <taxon>Gammaproteobacteria</taxon>
        <taxon>Oceanospirillales</taxon>
        <taxon>Pelagibaculum</taxon>
    </lineage>
</organism>
<feature type="domain" description="Protein NO VEIN C-terminal" evidence="1">
    <location>
        <begin position="164"/>
        <end position="260"/>
    </location>
</feature>
<dbReference type="RefSeq" id="WP_116687980.1">
    <property type="nucleotide sequence ID" value="NZ_CAWNYD010000006.1"/>
</dbReference>
<evidence type="ECO:0000313" key="3">
    <source>
        <dbReference type="Proteomes" id="UP000244906"/>
    </source>
</evidence>
<dbReference type="OrthoDB" id="529575at2"/>
<dbReference type="EMBL" id="QDDL01000006">
    <property type="protein sequence ID" value="PVZ67784.1"/>
    <property type="molecule type" value="Genomic_DNA"/>
</dbReference>
<name>A0A2V1GYM5_9GAMM</name>
<evidence type="ECO:0000313" key="2">
    <source>
        <dbReference type="EMBL" id="PVZ67784.1"/>
    </source>
</evidence>
<accession>A0A2V1GYM5</accession>
<keyword evidence="3" id="KW-1185">Reference proteome</keyword>
<evidence type="ECO:0000259" key="1">
    <source>
        <dbReference type="Pfam" id="PF13020"/>
    </source>
</evidence>
<dbReference type="Proteomes" id="UP000244906">
    <property type="component" value="Unassembled WGS sequence"/>
</dbReference>
<reference evidence="2 3" key="1">
    <citation type="submission" date="2018-04" db="EMBL/GenBank/DDBJ databases">
        <title>Thalassorhabdus spongiae gen. nov., sp. nov., isolated from a marine sponge in South-West Iceland.</title>
        <authorList>
            <person name="Knobloch S."/>
            <person name="Daussin A."/>
            <person name="Johannsson R."/>
            <person name="Marteinsson V.T."/>
        </authorList>
    </citation>
    <scope>NUCLEOTIDE SEQUENCE [LARGE SCALE GENOMIC DNA]</scope>
    <source>
        <strain evidence="2 3">Hp12</strain>
    </source>
</reference>
<gene>
    <name evidence="2" type="ORF">DC094_15235</name>
</gene>
<proteinExistence type="predicted"/>
<dbReference type="Pfam" id="PF13020">
    <property type="entry name" value="NOV_C"/>
    <property type="match status" value="1"/>
</dbReference>
<comment type="caution">
    <text evidence="2">The sequence shown here is derived from an EMBL/GenBank/DDBJ whole genome shotgun (WGS) entry which is preliminary data.</text>
</comment>